<name>A0A4Y7TEU2_COPMI</name>
<evidence type="ECO:0000313" key="2">
    <source>
        <dbReference type="Proteomes" id="UP000298030"/>
    </source>
</evidence>
<organism evidence="1 2">
    <name type="scientific">Coprinellus micaceus</name>
    <name type="common">Glistening ink-cap mushroom</name>
    <name type="synonym">Coprinus micaceus</name>
    <dbReference type="NCBI Taxonomy" id="71717"/>
    <lineage>
        <taxon>Eukaryota</taxon>
        <taxon>Fungi</taxon>
        <taxon>Dikarya</taxon>
        <taxon>Basidiomycota</taxon>
        <taxon>Agaricomycotina</taxon>
        <taxon>Agaricomycetes</taxon>
        <taxon>Agaricomycetidae</taxon>
        <taxon>Agaricales</taxon>
        <taxon>Agaricineae</taxon>
        <taxon>Psathyrellaceae</taxon>
        <taxon>Coprinellus</taxon>
    </lineage>
</organism>
<gene>
    <name evidence="1" type="ORF">FA13DRAFT_1731155</name>
</gene>
<dbReference type="EMBL" id="QPFP01000014">
    <property type="protein sequence ID" value="TEB32660.1"/>
    <property type="molecule type" value="Genomic_DNA"/>
</dbReference>
<keyword evidence="2" id="KW-1185">Reference proteome</keyword>
<dbReference type="Proteomes" id="UP000298030">
    <property type="component" value="Unassembled WGS sequence"/>
</dbReference>
<reference evidence="1 2" key="1">
    <citation type="journal article" date="2019" name="Nat. Ecol. Evol.">
        <title>Megaphylogeny resolves global patterns of mushroom evolution.</title>
        <authorList>
            <person name="Varga T."/>
            <person name="Krizsan K."/>
            <person name="Foldi C."/>
            <person name="Dima B."/>
            <person name="Sanchez-Garcia M."/>
            <person name="Sanchez-Ramirez S."/>
            <person name="Szollosi G.J."/>
            <person name="Szarkandi J.G."/>
            <person name="Papp V."/>
            <person name="Albert L."/>
            <person name="Andreopoulos W."/>
            <person name="Angelini C."/>
            <person name="Antonin V."/>
            <person name="Barry K.W."/>
            <person name="Bougher N.L."/>
            <person name="Buchanan P."/>
            <person name="Buyck B."/>
            <person name="Bense V."/>
            <person name="Catcheside P."/>
            <person name="Chovatia M."/>
            <person name="Cooper J."/>
            <person name="Damon W."/>
            <person name="Desjardin D."/>
            <person name="Finy P."/>
            <person name="Geml J."/>
            <person name="Haridas S."/>
            <person name="Hughes K."/>
            <person name="Justo A."/>
            <person name="Karasinski D."/>
            <person name="Kautmanova I."/>
            <person name="Kiss B."/>
            <person name="Kocsube S."/>
            <person name="Kotiranta H."/>
            <person name="LaButti K.M."/>
            <person name="Lechner B.E."/>
            <person name="Liimatainen K."/>
            <person name="Lipzen A."/>
            <person name="Lukacs Z."/>
            <person name="Mihaltcheva S."/>
            <person name="Morgado L.N."/>
            <person name="Niskanen T."/>
            <person name="Noordeloos M.E."/>
            <person name="Ohm R.A."/>
            <person name="Ortiz-Santana B."/>
            <person name="Ovrebo C."/>
            <person name="Racz N."/>
            <person name="Riley R."/>
            <person name="Savchenko A."/>
            <person name="Shiryaev A."/>
            <person name="Soop K."/>
            <person name="Spirin V."/>
            <person name="Szebenyi C."/>
            <person name="Tomsovsky M."/>
            <person name="Tulloss R.E."/>
            <person name="Uehling J."/>
            <person name="Grigoriev I.V."/>
            <person name="Vagvolgyi C."/>
            <person name="Papp T."/>
            <person name="Martin F.M."/>
            <person name="Miettinen O."/>
            <person name="Hibbett D.S."/>
            <person name="Nagy L.G."/>
        </authorList>
    </citation>
    <scope>NUCLEOTIDE SEQUENCE [LARGE SCALE GENOMIC DNA]</scope>
    <source>
        <strain evidence="1 2">FP101781</strain>
    </source>
</reference>
<sequence length="152" mass="16903">MPPSRAAQSDRSRCNEHPRTRLHIVQSEAACSECGLRRIPYDQRVHKGRQRSKAVRVLARIQELQTPGVKHNTPMAAATGLKPTHEFELVPTPAESQNFKTGDEALAQLYNTIVSLSSISHSNAQRTHSLASDPIGLSGQYSRYVYTPRNTD</sequence>
<accession>A0A4Y7TEU2</accession>
<dbReference type="AlphaFoldDB" id="A0A4Y7TEU2"/>
<evidence type="ECO:0000313" key="1">
    <source>
        <dbReference type="EMBL" id="TEB32660.1"/>
    </source>
</evidence>
<protein>
    <submittedName>
        <fullName evidence="1">Uncharacterized protein</fullName>
    </submittedName>
</protein>
<comment type="caution">
    <text evidence="1">The sequence shown here is derived from an EMBL/GenBank/DDBJ whole genome shotgun (WGS) entry which is preliminary data.</text>
</comment>
<proteinExistence type="predicted"/>